<evidence type="ECO:0000256" key="1">
    <source>
        <dbReference type="SAM" id="MobiDB-lite"/>
    </source>
</evidence>
<sequence length="494" mass="56169">MPPIRTDTTRTHATKPLPRTLMTLQSWLNIPNQERPASMTMLPPNVSLQTLIRIQSEERRVWLNKQVWNKKKVAEDAISEDAPEATVKQLAYAQARANYELEFGSLLPEIADPAWTAQRNHILTELDNLSQEAALYSPIRDRKKLARYLALRNKCAAKFRICFNLDGAWRATLAQKTKELREYEILISASSGKAALMDDMAGELFCFTVVNPYRGSDLRRVEFDRYLRQRLIEFTHRTEPLGPTLTHDKFEFYLPNKFLEDPDPEERYLCWCRRRIFKADILARVAEARGKAEQAAPPPSPISALYRIHSTQPQYSRNNYGLEIFVVDNKQDNYFLQCRRVYTTQNKTIIMGIFKFNKKDIARAKPTSHWTPVLVEGPRAAHYLSQPKAGKEPLVYLANGRTLIQELVPASSTIPHLEVPGPPHKAKITRCIPGRYRRCNALPSGSPYIVMTGPCGPPGPERAQPTRPSATSACLRNLGTHPQLSAHPPPPEKS</sequence>
<organism evidence="2 3">
    <name type="scientific">Mycena alexandri</name>
    <dbReference type="NCBI Taxonomy" id="1745969"/>
    <lineage>
        <taxon>Eukaryota</taxon>
        <taxon>Fungi</taxon>
        <taxon>Dikarya</taxon>
        <taxon>Basidiomycota</taxon>
        <taxon>Agaricomycotina</taxon>
        <taxon>Agaricomycetes</taxon>
        <taxon>Agaricomycetidae</taxon>
        <taxon>Agaricales</taxon>
        <taxon>Marasmiineae</taxon>
        <taxon>Mycenaceae</taxon>
        <taxon>Mycena</taxon>
    </lineage>
</organism>
<evidence type="ECO:0000313" key="3">
    <source>
        <dbReference type="Proteomes" id="UP001218188"/>
    </source>
</evidence>
<dbReference type="AlphaFoldDB" id="A0AAD6SA76"/>
<protein>
    <submittedName>
        <fullName evidence="2">Uncharacterized protein</fullName>
    </submittedName>
</protein>
<reference evidence="2" key="1">
    <citation type="submission" date="2023-03" db="EMBL/GenBank/DDBJ databases">
        <title>Massive genome expansion in bonnet fungi (Mycena s.s.) driven by repeated elements and novel gene families across ecological guilds.</title>
        <authorList>
            <consortium name="Lawrence Berkeley National Laboratory"/>
            <person name="Harder C.B."/>
            <person name="Miyauchi S."/>
            <person name="Viragh M."/>
            <person name="Kuo A."/>
            <person name="Thoen E."/>
            <person name="Andreopoulos B."/>
            <person name="Lu D."/>
            <person name="Skrede I."/>
            <person name="Drula E."/>
            <person name="Henrissat B."/>
            <person name="Morin E."/>
            <person name="Kohler A."/>
            <person name="Barry K."/>
            <person name="LaButti K."/>
            <person name="Morin E."/>
            <person name="Salamov A."/>
            <person name="Lipzen A."/>
            <person name="Mereny Z."/>
            <person name="Hegedus B."/>
            <person name="Baldrian P."/>
            <person name="Stursova M."/>
            <person name="Weitz H."/>
            <person name="Taylor A."/>
            <person name="Grigoriev I.V."/>
            <person name="Nagy L.G."/>
            <person name="Martin F."/>
            <person name="Kauserud H."/>
        </authorList>
    </citation>
    <scope>NUCLEOTIDE SEQUENCE</scope>
    <source>
        <strain evidence="2">CBHHK200</strain>
    </source>
</reference>
<dbReference type="Proteomes" id="UP001218188">
    <property type="component" value="Unassembled WGS sequence"/>
</dbReference>
<name>A0AAD6SA76_9AGAR</name>
<dbReference type="EMBL" id="JARJCM010000175">
    <property type="protein sequence ID" value="KAJ7024109.1"/>
    <property type="molecule type" value="Genomic_DNA"/>
</dbReference>
<feature type="region of interest" description="Disordered" evidence="1">
    <location>
        <begin position="454"/>
        <end position="494"/>
    </location>
</feature>
<accession>A0AAD6SA76</accession>
<evidence type="ECO:0000313" key="2">
    <source>
        <dbReference type="EMBL" id="KAJ7024109.1"/>
    </source>
</evidence>
<gene>
    <name evidence="2" type="ORF">C8F04DRAFT_1192739</name>
</gene>
<comment type="caution">
    <text evidence="2">The sequence shown here is derived from an EMBL/GenBank/DDBJ whole genome shotgun (WGS) entry which is preliminary data.</text>
</comment>
<proteinExistence type="predicted"/>
<keyword evidence="3" id="KW-1185">Reference proteome</keyword>